<keyword evidence="1" id="KW-0812">Transmembrane</keyword>
<organism evidence="2">
    <name type="scientific">Arundo donax</name>
    <name type="common">Giant reed</name>
    <name type="synonym">Donax arundinaceus</name>
    <dbReference type="NCBI Taxonomy" id="35708"/>
    <lineage>
        <taxon>Eukaryota</taxon>
        <taxon>Viridiplantae</taxon>
        <taxon>Streptophyta</taxon>
        <taxon>Embryophyta</taxon>
        <taxon>Tracheophyta</taxon>
        <taxon>Spermatophyta</taxon>
        <taxon>Magnoliopsida</taxon>
        <taxon>Liliopsida</taxon>
        <taxon>Poales</taxon>
        <taxon>Poaceae</taxon>
        <taxon>PACMAD clade</taxon>
        <taxon>Arundinoideae</taxon>
        <taxon>Arundineae</taxon>
        <taxon>Arundo</taxon>
    </lineage>
</organism>
<protein>
    <submittedName>
        <fullName evidence="2">Uncharacterized protein</fullName>
    </submittedName>
</protein>
<reference evidence="2" key="1">
    <citation type="submission" date="2014-09" db="EMBL/GenBank/DDBJ databases">
        <authorList>
            <person name="Magalhaes I.L.F."/>
            <person name="Oliveira U."/>
            <person name="Santos F.R."/>
            <person name="Vidigal T.H.D.A."/>
            <person name="Brescovit A.D."/>
            <person name="Santos A.J."/>
        </authorList>
    </citation>
    <scope>NUCLEOTIDE SEQUENCE</scope>
    <source>
        <tissue evidence="2">Shoot tissue taken approximately 20 cm above the soil surface</tissue>
    </source>
</reference>
<keyword evidence="1" id="KW-0472">Membrane</keyword>
<sequence>MTQAKLLIGTNQLFYSVLILPLKFVMTLRIFFRCL</sequence>
<accession>A0A0A9BKN8</accession>
<evidence type="ECO:0000256" key="1">
    <source>
        <dbReference type="SAM" id="Phobius"/>
    </source>
</evidence>
<reference evidence="2" key="2">
    <citation type="journal article" date="2015" name="Data Brief">
        <title>Shoot transcriptome of the giant reed, Arundo donax.</title>
        <authorList>
            <person name="Barrero R.A."/>
            <person name="Guerrero F.D."/>
            <person name="Moolhuijzen P."/>
            <person name="Goolsby J.A."/>
            <person name="Tidwell J."/>
            <person name="Bellgard S.E."/>
            <person name="Bellgard M.I."/>
        </authorList>
    </citation>
    <scope>NUCLEOTIDE SEQUENCE</scope>
    <source>
        <tissue evidence="2">Shoot tissue taken approximately 20 cm above the soil surface</tissue>
    </source>
</reference>
<evidence type="ECO:0000313" key="2">
    <source>
        <dbReference type="EMBL" id="JAD62708.1"/>
    </source>
</evidence>
<name>A0A0A9BKN8_ARUDO</name>
<keyword evidence="1" id="KW-1133">Transmembrane helix</keyword>
<feature type="transmembrane region" description="Helical" evidence="1">
    <location>
        <begin position="12"/>
        <end position="32"/>
    </location>
</feature>
<proteinExistence type="predicted"/>
<dbReference type="AlphaFoldDB" id="A0A0A9BKN8"/>
<dbReference type="EMBL" id="GBRH01235187">
    <property type="protein sequence ID" value="JAD62708.1"/>
    <property type="molecule type" value="Transcribed_RNA"/>
</dbReference>